<dbReference type="InterPro" id="IPR029044">
    <property type="entry name" value="Nucleotide-diphossugar_trans"/>
</dbReference>
<keyword evidence="4" id="KW-0808">Transferase</keyword>
<dbReference type="PANTHER" id="PTHR43646">
    <property type="entry name" value="GLYCOSYLTRANSFERASE"/>
    <property type="match status" value="1"/>
</dbReference>
<dbReference type="GO" id="GO:0005886">
    <property type="term" value="C:plasma membrane"/>
    <property type="evidence" value="ECO:0007669"/>
    <property type="project" value="UniProtKB-SubCell"/>
</dbReference>
<name>A0A6J7XRV3_9ZZZZ</name>
<feature type="transmembrane region" description="Helical" evidence="6">
    <location>
        <begin position="269"/>
        <end position="292"/>
    </location>
</feature>
<protein>
    <submittedName>
        <fullName evidence="8">Unannotated protein</fullName>
    </submittedName>
</protein>
<evidence type="ECO:0000259" key="7">
    <source>
        <dbReference type="Pfam" id="PF00535"/>
    </source>
</evidence>
<keyword evidence="2" id="KW-1003">Cell membrane</keyword>
<reference evidence="8" key="1">
    <citation type="submission" date="2020-05" db="EMBL/GenBank/DDBJ databases">
        <authorList>
            <person name="Chiriac C."/>
            <person name="Salcher M."/>
            <person name="Ghai R."/>
            <person name="Kavagutti S V."/>
        </authorList>
    </citation>
    <scope>NUCLEOTIDE SEQUENCE</scope>
</reference>
<dbReference type="EMBL" id="CAFBSG010000008">
    <property type="protein sequence ID" value="CAB5240114.1"/>
    <property type="molecule type" value="Genomic_DNA"/>
</dbReference>
<dbReference type="SUPFAM" id="SSF53448">
    <property type="entry name" value="Nucleotide-diphospho-sugar transferases"/>
    <property type="match status" value="1"/>
</dbReference>
<comment type="subcellular location">
    <subcellularLocation>
        <location evidence="1">Cell membrane</location>
    </subcellularLocation>
</comment>
<evidence type="ECO:0000256" key="4">
    <source>
        <dbReference type="ARBA" id="ARBA00022679"/>
    </source>
</evidence>
<dbReference type="PANTHER" id="PTHR43646:SF2">
    <property type="entry name" value="GLYCOSYLTRANSFERASE 2-LIKE DOMAIN-CONTAINING PROTEIN"/>
    <property type="match status" value="1"/>
</dbReference>
<gene>
    <name evidence="8" type="ORF">UFOPK3554_00658</name>
</gene>
<dbReference type="GO" id="GO:0016757">
    <property type="term" value="F:glycosyltransferase activity"/>
    <property type="evidence" value="ECO:0007669"/>
    <property type="project" value="UniProtKB-KW"/>
</dbReference>
<evidence type="ECO:0000256" key="6">
    <source>
        <dbReference type="SAM" id="Phobius"/>
    </source>
</evidence>
<evidence type="ECO:0000256" key="2">
    <source>
        <dbReference type="ARBA" id="ARBA00022475"/>
    </source>
</evidence>
<dbReference type="InterPro" id="IPR001173">
    <property type="entry name" value="Glyco_trans_2-like"/>
</dbReference>
<organism evidence="8">
    <name type="scientific">freshwater metagenome</name>
    <dbReference type="NCBI Taxonomy" id="449393"/>
    <lineage>
        <taxon>unclassified sequences</taxon>
        <taxon>metagenomes</taxon>
        <taxon>ecological metagenomes</taxon>
    </lineage>
</organism>
<evidence type="ECO:0000313" key="8">
    <source>
        <dbReference type="EMBL" id="CAB5240114.1"/>
    </source>
</evidence>
<dbReference type="Gene3D" id="3.90.550.10">
    <property type="entry name" value="Spore Coat Polysaccharide Biosynthesis Protein SpsA, Chain A"/>
    <property type="match status" value="1"/>
</dbReference>
<proteinExistence type="predicted"/>
<feature type="transmembrane region" description="Helical" evidence="6">
    <location>
        <begin position="327"/>
        <end position="345"/>
    </location>
</feature>
<sequence length="357" mass="39297">MLALACGLSIFSLIFVRLNSFLIRTPQETLPISEKISVLLPMRNEEENVAELIHCLQAQINCENIEFLALDDNSTDGTYQALIAATSKDSRFTIISGSPLPASWLGKPWALHQLYKASTGDFLVTVDADVRITPIAISSSITLMKKESLHFFSPYPRQLAVTFSERLIQPLLQWSWLSSVPLRIAEKSHNPAFAVANGQFFISTRECLDTIDGYTTISREVLDDIELARAFIRSGATGTVGNGATIATCRMYSSWPEVRNGYAKSLHKGFGGILGSIVAIALIALTGIVPLVYGLTGSAWGWIGYEIIVLSRAISARTTRGRAVDSLLHPIACALIIYLLIYSWIMRGKIQWKGRTL</sequence>
<keyword evidence="5 6" id="KW-0472">Membrane</keyword>
<evidence type="ECO:0000256" key="1">
    <source>
        <dbReference type="ARBA" id="ARBA00004236"/>
    </source>
</evidence>
<keyword evidence="6" id="KW-1133">Transmembrane helix</keyword>
<evidence type="ECO:0000256" key="3">
    <source>
        <dbReference type="ARBA" id="ARBA00022676"/>
    </source>
</evidence>
<dbReference type="Pfam" id="PF00535">
    <property type="entry name" value="Glycos_transf_2"/>
    <property type="match status" value="1"/>
</dbReference>
<keyword evidence="6" id="KW-0812">Transmembrane</keyword>
<keyword evidence="3" id="KW-0328">Glycosyltransferase</keyword>
<feature type="domain" description="Glycosyltransferase 2-like" evidence="7">
    <location>
        <begin position="37"/>
        <end position="169"/>
    </location>
</feature>
<accession>A0A6J7XRV3</accession>
<dbReference type="AlphaFoldDB" id="A0A6J7XRV3"/>
<evidence type="ECO:0000256" key="5">
    <source>
        <dbReference type="ARBA" id="ARBA00023136"/>
    </source>
</evidence>